<evidence type="ECO:0000313" key="1">
    <source>
        <dbReference type="EMBL" id="MPC66892.1"/>
    </source>
</evidence>
<evidence type="ECO:0000313" key="2">
    <source>
        <dbReference type="Proteomes" id="UP000324222"/>
    </source>
</evidence>
<sequence length="68" mass="7639">MVKELTDSLTFAARVRQVTVGVVPWWYTRLLYLLCVSLSLSTPASALTFLPPQRPPKLGRPLVFRLAP</sequence>
<dbReference type="EMBL" id="VSRR010025467">
    <property type="protein sequence ID" value="MPC66892.1"/>
    <property type="molecule type" value="Genomic_DNA"/>
</dbReference>
<name>A0A5B7H739_PORTR</name>
<gene>
    <name evidence="1" type="ORF">E2C01_061046</name>
</gene>
<dbReference type="Proteomes" id="UP000324222">
    <property type="component" value="Unassembled WGS sequence"/>
</dbReference>
<dbReference type="AlphaFoldDB" id="A0A5B7H739"/>
<keyword evidence="2" id="KW-1185">Reference proteome</keyword>
<accession>A0A5B7H739</accession>
<reference evidence="1 2" key="1">
    <citation type="submission" date="2019-05" db="EMBL/GenBank/DDBJ databases">
        <title>Another draft genome of Portunus trituberculatus and its Hox gene families provides insights of decapod evolution.</title>
        <authorList>
            <person name="Jeong J.-H."/>
            <person name="Song I."/>
            <person name="Kim S."/>
            <person name="Choi T."/>
            <person name="Kim D."/>
            <person name="Ryu S."/>
            <person name="Kim W."/>
        </authorList>
    </citation>
    <scope>NUCLEOTIDE SEQUENCE [LARGE SCALE GENOMIC DNA]</scope>
    <source>
        <tissue evidence="1">Muscle</tissue>
    </source>
</reference>
<organism evidence="1 2">
    <name type="scientific">Portunus trituberculatus</name>
    <name type="common">Swimming crab</name>
    <name type="synonym">Neptunus trituberculatus</name>
    <dbReference type="NCBI Taxonomy" id="210409"/>
    <lineage>
        <taxon>Eukaryota</taxon>
        <taxon>Metazoa</taxon>
        <taxon>Ecdysozoa</taxon>
        <taxon>Arthropoda</taxon>
        <taxon>Crustacea</taxon>
        <taxon>Multicrustacea</taxon>
        <taxon>Malacostraca</taxon>
        <taxon>Eumalacostraca</taxon>
        <taxon>Eucarida</taxon>
        <taxon>Decapoda</taxon>
        <taxon>Pleocyemata</taxon>
        <taxon>Brachyura</taxon>
        <taxon>Eubrachyura</taxon>
        <taxon>Portunoidea</taxon>
        <taxon>Portunidae</taxon>
        <taxon>Portuninae</taxon>
        <taxon>Portunus</taxon>
    </lineage>
</organism>
<proteinExistence type="predicted"/>
<comment type="caution">
    <text evidence="1">The sequence shown here is derived from an EMBL/GenBank/DDBJ whole genome shotgun (WGS) entry which is preliminary data.</text>
</comment>
<protein>
    <submittedName>
        <fullName evidence="1">Uncharacterized protein</fullName>
    </submittedName>
</protein>